<feature type="compositionally biased region" description="Basic and acidic residues" evidence="12">
    <location>
        <begin position="173"/>
        <end position="182"/>
    </location>
</feature>
<dbReference type="EMBL" id="JAUJYN010000009">
    <property type="protein sequence ID" value="KAK1262830.1"/>
    <property type="molecule type" value="Genomic_DNA"/>
</dbReference>
<reference evidence="15" key="2">
    <citation type="submission" date="2023-06" db="EMBL/GenBank/DDBJ databases">
        <authorList>
            <person name="Ma L."/>
            <person name="Liu K.-W."/>
            <person name="Li Z."/>
            <person name="Hsiao Y.-Y."/>
            <person name="Qi Y."/>
            <person name="Fu T."/>
            <person name="Tang G."/>
            <person name="Zhang D."/>
            <person name="Sun W.-H."/>
            <person name="Liu D.-K."/>
            <person name="Li Y."/>
            <person name="Chen G.-Z."/>
            <person name="Liu X.-D."/>
            <person name="Liao X.-Y."/>
            <person name="Jiang Y.-T."/>
            <person name="Yu X."/>
            <person name="Hao Y."/>
            <person name="Huang J."/>
            <person name="Zhao X.-W."/>
            <person name="Ke S."/>
            <person name="Chen Y.-Y."/>
            <person name="Wu W.-L."/>
            <person name="Hsu J.-L."/>
            <person name="Lin Y.-F."/>
            <person name="Huang M.-D."/>
            <person name="Li C.-Y."/>
            <person name="Huang L."/>
            <person name="Wang Z.-W."/>
            <person name="Zhao X."/>
            <person name="Zhong W.-Y."/>
            <person name="Peng D.-H."/>
            <person name="Ahmad S."/>
            <person name="Lan S."/>
            <person name="Zhang J.-S."/>
            <person name="Tsai W.-C."/>
            <person name="Van De Peer Y."/>
            <person name="Liu Z.-J."/>
        </authorList>
    </citation>
    <scope>NUCLEOTIDE SEQUENCE</scope>
    <source>
        <strain evidence="15">SCP</strain>
        <tissue evidence="15">Leaves</tissue>
    </source>
</reference>
<dbReference type="Pfam" id="PF00249">
    <property type="entry name" value="Myb_DNA-binding"/>
    <property type="match status" value="1"/>
</dbReference>
<dbReference type="GO" id="GO:0005634">
    <property type="term" value="C:nucleus"/>
    <property type="evidence" value="ECO:0007669"/>
    <property type="project" value="UniProtKB-SubCell"/>
</dbReference>
<evidence type="ECO:0000256" key="9">
    <source>
        <dbReference type="ARBA" id="ARBA00023163"/>
    </source>
</evidence>
<dbReference type="Gene3D" id="3.40.50.2300">
    <property type="match status" value="1"/>
</dbReference>
<keyword evidence="10" id="KW-0539">Nucleus</keyword>
<dbReference type="InterPro" id="IPR006447">
    <property type="entry name" value="Myb_dom_plants"/>
</dbReference>
<comment type="similarity">
    <text evidence="2">Belongs to the ARR family. Type-B subfamily.</text>
</comment>
<dbReference type="InterPro" id="IPR045279">
    <property type="entry name" value="ARR-like"/>
</dbReference>
<dbReference type="Gene3D" id="1.10.10.60">
    <property type="entry name" value="Homeodomain-like"/>
    <property type="match status" value="1"/>
</dbReference>
<dbReference type="FunFam" id="3.40.50.2300:FF:000132">
    <property type="entry name" value="Two-component response regulator"/>
    <property type="match status" value="1"/>
</dbReference>
<dbReference type="InterPro" id="IPR009057">
    <property type="entry name" value="Homeodomain-like_sf"/>
</dbReference>
<dbReference type="Proteomes" id="UP001179952">
    <property type="component" value="Unassembled WGS sequence"/>
</dbReference>
<dbReference type="CDD" id="cd17584">
    <property type="entry name" value="REC_typeB_ARR-like"/>
    <property type="match status" value="1"/>
</dbReference>
<keyword evidence="16" id="KW-1185">Reference proteome</keyword>
<keyword evidence="3 11" id="KW-0597">Phosphoprotein</keyword>
<feature type="domain" description="HTH myb-type" evidence="14">
    <location>
        <begin position="223"/>
        <end position="282"/>
    </location>
</feature>
<evidence type="ECO:0000313" key="15">
    <source>
        <dbReference type="EMBL" id="KAK1262830.1"/>
    </source>
</evidence>
<comment type="subcellular location">
    <subcellularLocation>
        <location evidence="1">Nucleus</location>
    </subcellularLocation>
</comment>
<evidence type="ECO:0000256" key="10">
    <source>
        <dbReference type="ARBA" id="ARBA00023242"/>
    </source>
</evidence>
<dbReference type="PROSITE" id="PS50110">
    <property type="entry name" value="RESPONSE_REGULATORY"/>
    <property type="match status" value="1"/>
</dbReference>
<name>A0AAV9AEY9_ACOGR</name>
<reference evidence="15" key="1">
    <citation type="journal article" date="2023" name="Nat. Commun.">
        <title>Diploid and tetraploid genomes of Acorus and the evolution of monocots.</title>
        <authorList>
            <person name="Ma L."/>
            <person name="Liu K.W."/>
            <person name="Li Z."/>
            <person name="Hsiao Y.Y."/>
            <person name="Qi Y."/>
            <person name="Fu T."/>
            <person name="Tang G.D."/>
            <person name="Zhang D."/>
            <person name="Sun W.H."/>
            <person name="Liu D.K."/>
            <person name="Li Y."/>
            <person name="Chen G.Z."/>
            <person name="Liu X.D."/>
            <person name="Liao X.Y."/>
            <person name="Jiang Y.T."/>
            <person name="Yu X."/>
            <person name="Hao Y."/>
            <person name="Huang J."/>
            <person name="Zhao X.W."/>
            <person name="Ke S."/>
            <person name="Chen Y.Y."/>
            <person name="Wu W.L."/>
            <person name="Hsu J.L."/>
            <person name="Lin Y.F."/>
            <person name="Huang M.D."/>
            <person name="Li C.Y."/>
            <person name="Huang L."/>
            <person name="Wang Z.W."/>
            <person name="Zhao X."/>
            <person name="Zhong W.Y."/>
            <person name="Peng D.H."/>
            <person name="Ahmad S."/>
            <person name="Lan S."/>
            <person name="Zhang J.S."/>
            <person name="Tsai W.C."/>
            <person name="Van de Peer Y."/>
            <person name="Liu Z.J."/>
        </authorList>
    </citation>
    <scope>NUCLEOTIDE SEQUENCE</scope>
    <source>
        <strain evidence="15">SCP</strain>
    </source>
</reference>
<feature type="domain" description="Response regulatory" evidence="13">
    <location>
        <begin position="40"/>
        <end position="155"/>
    </location>
</feature>
<dbReference type="InterPro" id="IPR001789">
    <property type="entry name" value="Sig_transdc_resp-reg_receiver"/>
</dbReference>
<evidence type="ECO:0000256" key="4">
    <source>
        <dbReference type="ARBA" id="ARBA00022864"/>
    </source>
</evidence>
<feature type="modified residue" description="4-aspartylphosphate" evidence="11">
    <location>
        <position position="91"/>
    </location>
</feature>
<dbReference type="InterPro" id="IPR017930">
    <property type="entry name" value="Myb_dom"/>
</dbReference>
<dbReference type="Pfam" id="PF00072">
    <property type="entry name" value="Response_reg"/>
    <property type="match status" value="1"/>
</dbReference>
<evidence type="ECO:0000256" key="1">
    <source>
        <dbReference type="ARBA" id="ARBA00004123"/>
    </source>
</evidence>
<evidence type="ECO:0000256" key="2">
    <source>
        <dbReference type="ARBA" id="ARBA00006015"/>
    </source>
</evidence>
<dbReference type="GO" id="GO:0009736">
    <property type="term" value="P:cytokinin-activated signaling pathway"/>
    <property type="evidence" value="ECO:0007669"/>
    <property type="project" value="UniProtKB-KW"/>
</dbReference>
<evidence type="ECO:0000256" key="7">
    <source>
        <dbReference type="ARBA" id="ARBA00023125"/>
    </source>
</evidence>
<feature type="compositionally biased region" description="Acidic residues" evidence="12">
    <location>
        <begin position="209"/>
        <end position="220"/>
    </location>
</feature>
<dbReference type="GO" id="GO:0003677">
    <property type="term" value="F:DNA binding"/>
    <property type="evidence" value="ECO:0007669"/>
    <property type="project" value="UniProtKB-KW"/>
</dbReference>
<evidence type="ECO:0000313" key="16">
    <source>
        <dbReference type="Proteomes" id="UP001179952"/>
    </source>
</evidence>
<evidence type="ECO:0000259" key="14">
    <source>
        <dbReference type="PROSITE" id="PS51294"/>
    </source>
</evidence>
<dbReference type="NCBIfam" id="TIGR01557">
    <property type="entry name" value="myb_SHAQKYF"/>
    <property type="match status" value="1"/>
</dbReference>
<keyword evidence="9" id="KW-0804">Transcription</keyword>
<evidence type="ECO:0000256" key="12">
    <source>
        <dbReference type="SAM" id="MobiDB-lite"/>
    </source>
</evidence>
<dbReference type="SUPFAM" id="SSF52172">
    <property type="entry name" value="CheY-like"/>
    <property type="match status" value="1"/>
</dbReference>
<accession>A0AAV9AEY9</accession>
<dbReference type="InterPro" id="IPR001005">
    <property type="entry name" value="SANT/Myb"/>
</dbReference>
<sequence length="635" mass="69177">MMMATVQRFPTFSSLSTTANSYVPREVEEPSRDQFPAGLRVLVVDDDTTCLKILEQMLQKCSYHVTICCQAKIALAILRERKGGFDLVISDVHMPDMDGFKLLEVVGLEMDLPVIMMSADGRTSAVMKGIKHGACDYLIKPVRMEELKNIWQHVLRKKFNECKEVEQSGSVEDNDHQRRMTDDGEYASSVNDGNDGSWKSHKKKRDAKDDEDNSELENDDPSASKKPRVVWSVELHQQFVVAVSHLGIEKAVPKKILELMNVPGLTRENVASHLQKFRLYLKRVNGMAQHQGGISASFCGAVEPNTKIPPQALAALQAELLGRPAGNLVMPTMDQPILLPASIQNSACIPAGCGVAFGQPIMKCRSNVSKQFCQPNVSSENVSCGFPSWPSDQLNAMVSPANLSIQNNMLAQMLQQQQLPSMSSESGHAINVQPSCLVVPSQSSNNTPAVNSPLSVHQNASYNSNAVFDYSSVTSQSNIMPLAGGQITDCNVGLLNGYLVPGAVPSSVTSCSVSTGSSTVWQPQNSSLYVNSSARLSGQVPNMSESYEAKAGISTEEMHMRNLGFVGKGTSIPSRFAVEDIETLVDESSYDKMSVIDGGDRVKQELNLDFMESAKVGIPVLQHYSSSDFMGVLSK</sequence>
<evidence type="ECO:0000256" key="3">
    <source>
        <dbReference type="ARBA" id="ARBA00022553"/>
    </source>
</evidence>
<gene>
    <name evidence="15" type="ORF">QJS04_geneDACA011999</name>
</gene>
<feature type="region of interest" description="Disordered" evidence="12">
    <location>
        <begin position="165"/>
        <end position="225"/>
    </location>
</feature>
<protein>
    <submittedName>
        <fullName evidence="15">Two-component response regulator ARR2</fullName>
    </submittedName>
</protein>
<evidence type="ECO:0000256" key="5">
    <source>
        <dbReference type="ARBA" id="ARBA00023012"/>
    </source>
</evidence>
<dbReference type="AlphaFoldDB" id="A0AAV9AEY9"/>
<evidence type="ECO:0000259" key="13">
    <source>
        <dbReference type="PROSITE" id="PS50110"/>
    </source>
</evidence>
<dbReference type="PROSITE" id="PS51294">
    <property type="entry name" value="HTH_MYB"/>
    <property type="match status" value="1"/>
</dbReference>
<comment type="caution">
    <text evidence="15">The sequence shown here is derived from an EMBL/GenBank/DDBJ whole genome shotgun (WGS) entry which is preliminary data.</text>
</comment>
<keyword evidence="8" id="KW-0010">Activator</keyword>
<keyword evidence="7" id="KW-0238">DNA-binding</keyword>
<keyword evidence="6" id="KW-0805">Transcription regulation</keyword>
<evidence type="ECO:0000256" key="6">
    <source>
        <dbReference type="ARBA" id="ARBA00023015"/>
    </source>
</evidence>
<keyword evidence="5" id="KW-0902">Two-component regulatory system</keyword>
<evidence type="ECO:0000256" key="11">
    <source>
        <dbReference type="PROSITE-ProRule" id="PRU00169"/>
    </source>
</evidence>
<dbReference type="SMART" id="SM00448">
    <property type="entry name" value="REC"/>
    <property type="match status" value="1"/>
</dbReference>
<keyword evidence="4" id="KW-0932">Cytokinin signaling pathway</keyword>
<evidence type="ECO:0000256" key="8">
    <source>
        <dbReference type="ARBA" id="ARBA00023159"/>
    </source>
</evidence>
<dbReference type="SUPFAM" id="SSF46689">
    <property type="entry name" value="Homeodomain-like"/>
    <property type="match status" value="1"/>
</dbReference>
<dbReference type="FunFam" id="1.10.10.60:FF:000007">
    <property type="entry name" value="Two-component response regulator"/>
    <property type="match status" value="1"/>
</dbReference>
<dbReference type="PANTHER" id="PTHR43874">
    <property type="entry name" value="TWO-COMPONENT RESPONSE REGULATOR"/>
    <property type="match status" value="1"/>
</dbReference>
<proteinExistence type="inferred from homology"/>
<organism evidence="15 16">
    <name type="scientific">Acorus gramineus</name>
    <name type="common">Dwarf sweet flag</name>
    <dbReference type="NCBI Taxonomy" id="55184"/>
    <lineage>
        <taxon>Eukaryota</taxon>
        <taxon>Viridiplantae</taxon>
        <taxon>Streptophyta</taxon>
        <taxon>Embryophyta</taxon>
        <taxon>Tracheophyta</taxon>
        <taxon>Spermatophyta</taxon>
        <taxon>Magnoliopsida</taxon>
        <taxon>Liliopsida</taxon>
        <taxon>Acoraceae</taxon>
        <taxon>Acorus</taxon>
    </lineage>
</organism>
<dbReference type="PANTHER" id="PTHR43874:SF123">
    <property type="entry name" value="TWO-COMPONENT RESPONSE REGULATOR ARR14"/>
    <property type="match status" value="1"/>
</dbReference>
<dbReference type="InterPro" id="IPR011006">
    <property type="entry name" value="CheY-like_superfamily"/>
</dbReference>
<dbReference type="GO" id="GO:0000160">
    <property type="term" value="P:phosphorelay signal transduction system"/>
    <property type="evidence" value="ECO:0007669"/>
    <property type="project" value="UniProtKB-KW"/>
</dbReference>